<dbReference type="GO" id="GO:0016829">
    <property type="term" value="F:lyase activity"/>
    <property type="evidence" value="ECO:0007669"/>
    <property type="project" value="UniProtKB-KW"/>
</dbReference>
<evidence type="ECO:0000313" key="5">
    <source>
        <dbReference type="Proteomes" id="UP000241771"/>
    </source>
</evidence>
<evidence type="ECO:0000259" key="3">
    <source>
        <dbReference type="Pfam" id="PF04412"/>
    </source>
</evidence>
<feature type="domain" description="Phosphomevalonate dehydratase large subunit-like" evidence="3">
    <location>
        <begin position="1"/>
        <end position="396"/>
    </location>
</feature>
<name>A0A2T3NWG4_9GAMM</name>
<organism evidence="4 5">
    <name type="scientific">Photobacterium sanctipauli</name>
    <dbReference type="NCBI Taxonomy" id="1342794"/>
    <lineage>
        <taxon>Bacteria</taxon>
        <taxon>Pseudomonadati</taxon>
        <taxon>Pseudomonadota</taxon>
        <taxon>Gammaproteobacteria</taxon>
        <taxon>Vibrionales</taxon>
        <taxon>Vibrionaceae</taxon>
        <taxon>Photobacterium</taxon>
    </lineage>
</organism>
<keyword evidence="5" id="KW-1185">Reference proteome</keyword>
<evidence type="ECO:0000256" key="2">
    <source>
        <dbReference type="ARBA" id="ARBA00023239"/>
    </source>
</evidence>
<evidence type="ECO:0000313" key="4">
    <source>
        <dbReference type="EMBL" id="PSW20581.1"/>
    </source>
</evidence>
<proteinExistence type="predicted"/>
<sequence>MNLNSEQQRMLDGEFGPSIQWAIKFLVETGTMLGADSLIPIRYAFLMADTDAMGEAGINFVQELGQQIEQTNTMPRANLYLESRHTANELVEFGLPAWFVDLDNRRLEAISKIGCIMEFGHINNHSVPAPCYGEAIAMGSTPSAIYANSALGARTNFEAGPAALAAALAGYVPRWGLHLDENRVPQRAFSVERTPQSLTEWGALGAIVGQRLNNSSEIPIIHGIDAHPGALALNHFGAAIASYGAVGLFHVAGWTPEAYKFASLQLPSEIVSNEEISAFISGKQLENEPLDLVVFGAPQMGLDEIIELEQGLRGNQVAERVTMLAFSDKGTIDAAERLGILRSLEQSGCQLLDGIDYFQAGSEPIRQSNNWRTAITPSVKLSNILNGAGYTAAAVTINNAIQSAIAGKVIHEN</sequence>
<evidence type="ECO:0000256" key="1">
    <source>
        <dbReference type="ARBA" id="ARBA00023004"/>
    </source>
</evidence>
<accession>A0A2T3NWG4</accession>
<keyword evidence="2" id="KW-0456">Lyase</keyword>
<protein>
    <submittedName>
        <fullName evidence="4">DUF521 domain-containing protein</fullName>
    </submittedName>
</protein>
<keyword evidence="1" id="KW-0408">Iron</keyword>
<dbReference type="RefSeq" id="WP_036816346.1">
    <property type="nucleotide sequence ID" value="NZ_JGVO01000023.1"/>
</dbReference>
<comment type="caution">
    <text evidence="4">The sequence shown here is derived from an EMBL/GenBank/DDBJ whole genome shotgun (WGS) entry which is preliminary data.</text>
</comment>
<dbReference type="InterPro" id="IPR007506">
    <property type="entry name" value="PMDh-L-like_dom"/>
</dbReference>
<dbReference type="PANTHER" id="PTHR36577">
    <property type="entry name" value="DUF521 DOMAIN PROTEIN (AFU_ORTHOLOGUE AFUA_6G00490)"/>
    <property type="match status" value="1"/>
</dbReference>
<gene>
    <name evidence="4" type="ORF">C9I98_06935</name>
</gene>
<dbReference type="OrthoDB" id="1550274at2"/>
<dbReference type="AlphaFoldDB" id="A0A2T3NWG4"/>
<reference evidence="4 5" key="1">
    <citation type="submission" date="2018-01" db="EMBL/GenBank/DDBJ databases">
        <title>Whole genome sequencing of Histamine producing bacteria.</title>
        <authorList>
            <person name="Butler K."/>
        </authorList>
    </citation>
    <scope>NUCLEOTIDE SEQUENCE [LARGE SCALE GENOMIC DNA]</scope>
    <source>
        <strain evidence="4 5">DSM 100436</strain>
    </source>
</reference>
<dbReference type="Pfam" id="PF04412">
    <property type="entry name" value="AcnX"/>
    <property type="match status" value="1"/>
</dbReference>
<dbReference type="Proteomes" id="UP000241771">
    <property type="component" value="Unassembled WGS sequence"/>
</dbReference>
<dbReference type="PANTHER" id="PTHR36577:SF3">
    <property type="entry name" value="DUF521 DOMAIN PROTEIN (AFU_ORTHOLOGUE AFUA_6G00490)"/>
    <property type="match status" value="1"/>
</dbReference>
<dbReference type="EMBL" id="PYMA01000003">
    <property type="protein sequence ID" value="PSW20581.1"/>
    <property type="molecule type" value="Genomic_DNA"/>
</dbReference>